<dbReference type="STRING" id="436907.A7TMS0"/>
<keyword evidence="3" id="KW-1185">Reference proteome</keyword>
<dbReference type="InterPro" id="IPR007147">
    <property type="entry name" value="TF_Vhr"/>
</dbReference>
<evidence type="ECO:0000256" key="1">
    <source>
        <dbReference type="SAM" id="MobiDB-lite"/>
    </source>
</evidence>
<proteinExistence type="predicted"/>
<dbReference type="eggNOG" id="ENOG502QVE1">
    <property type="taxonomic scope" value="Eukaryota"/>
</dbReference>
<feature type="compositionally biased region" description="Basic residues" evidence="1">
    <location>
        <begin position="104"/>
        <end position="115"/>
    </location>
</feature>
<dbReference type="KEGG" id="vpo:Kpol_1066p52"/>
<dbReference type="HOGENOM" id="CLU_006698_0_0_1"/>
<reference evidence="2 3" key="1">
    <citation type="journal article" date="2007" name="Proc. Natl. Acad. Sci. U.S.A.">
        <title>Independent sorting-out of thousands of duplicated gene pairs in two yeast species descended from a whole-genome duplication.</title>
        <authorList>
            <person name="Scannell D.R."/>
            <person name="Frank A.C."/>
            <person name="Conant G.C."/>
            <person name="Byrne K.P."/>
            <person name="Woolfit M."/>
            <person name="Wolfe K.H."/>
        </authorList>
    </citation>
    <scope>NUCLEOTIDE SEQUENCE [LARGE SCALE GENOMIC DNA]</scope>
    <source>
        <strain evidence="3">ATCC 22028 / DSM 70294 / BCRC 21397 / CBS 2163 / NBRC 10782 / NRRL Y-8283 / UCD 57-17</strain>
    </source>
</reference>
<evidence type="ECO:0000313" key="3">
    <source>
        <dbReference type="Proteomes" id="UP000000267"/>
    </source>
</evidence>
<feature type="region of interest" description="Disordered" evidence="1">
    <location>
        <begin position="279"/>
        <end position="307"/>
    </location>
</feature>
<gene>
    <name evidence="2" type="ORF">Kpol_1066p52</name>
</gene>
<dbReference type="FunCoup" id="A7TMS0">
    <property type="interactions" value="195"/>
</dbReference>
<sequence length="680" mass="75322">MALSNINNSSTNFRVSKPSASISGNGTTHKIREQLNFKDDKKWKQFSSRRLELIDRFGLSNKKASEQDYNIKQIATILRTEFNYPVSSASEFEKLVTAAVQSVRRNRKRSKKKFPTNHQQNPSSSNSSTSLESSTTPSDDDHSSNRIMSPLPTPTPSLTPVLTPMHSNITPALPNSSKPFQLPSIQPKSTTMSTSNSVSSIIGSQTLESNNKFQPKPLITTTSANSQSYNDIIKSIIFDIVNNTIPLTEQSKNDNSNAPNLTDFALSTQDHHLLSLGLHKTQSQSHPQSQPQSKSQSFENSSTNSDKDLPFFLREKVLLHIQRSRTCSEIASSQGSIELYTNLELLGEMSIKSSVSFVVERFFSNLLPSSMEYITLKTMSSESLSMLSVKLFNSATNKDLLKLPADNVQLKVLYLLLGGIVKDFGFDPVLYPLSEIIHHNIMKNYPLVTKEGSNYTTSDQTASQRTVLLSTTSMKPQIANQDVNRKIIIKFQERQQLFTFPLLSNGTPTVSEILENCKSLFNIVLATDRLGIYHNNLLIVEDNDLVKLFNTFPTTNEIVLEVKEKDSQSSPNVSKPVLKVEYDSNPAITSPIGQNTPLDGLSMLSAVSLQINKDDQNSLSTSSTSSVSTTQNVNQTSSISKLDNIISRMSNSPVINPSNKPVVKSSFQNGLPQPIFQPLL</sequence>
<dbReference type="GeneID" id="5544627"/>
<feature type="region of interest" description="Disordered" evidence="1">
    <location>
        <begin position="1"/>
        <end position="26"/>
    </location>
</feature>
<feature type="compositionally biased region" description="Polar residues" evidence="1">
    <location>
        <begin position="165"/>
        <end position="188"/>
    </location>
</feature>
<dbReference type="AlphaFoldDB" id="A7TMS0"/>
<dbReference type="EMBL" id="DS480424">
    <property type="protein sequence ID" value="EDO16484.1"/>
    <property type="molecule type" value="Genomic_DNA"/>
</dbReference>
<organism evidence="3">
    <name type="scientific">Vanderwaltozyma polyspora (strain ATCC 22028 / DSM 70294 / BCRC 21397 / CBS 2163 / NBRC 10782 / NRRL Y-8283 / UCD 57-17)</name>
    <name type="common">Kluyveromyces polysporus</name>
    <dbReference type="NCBI Taxonomy" id="436907"/>
    <lineage>
        <taxon>Eukaryota</taxon>
        <taxon>Fungi</taxon>
        <taxon>Dikarya</taxon>
        <taxon>Ascomycota</taxon>
        <taxon>Saccharomycotina</taxon>
        <taxon>Saccharomycetes</taxon>
        <taxon>Saccharomycetales</taxon>
        <taxon>Saccharomycetaceae</taxon>
        <taxon>Vanderwaltozyma</taxon>
    </lineage>
</organism>
<dbReference type="PhylomeDB" id="A7TMS0"/>
<name>A7TMS0_VANPO</name>
<dbReference type="Proteomes" id="UP000000267">
    <property type="component" value="Unassembled WGS sequence"/>
</dbReference>
<dbReference type="Pfam" id="PF04001">
    <property type="entry name" value="Vhr1"/>
    <property type="match status" value="1"/>
</dbReference>
<evidence type="ECO:0000313" key="2">
    <source>
        <dbReference type="EMBL" id="EDO16484.1"/>
    </source>
</evidence>
<accession>A7TMS0</accession>
<evidence type="ECO:0008006" key="4">
    <source>
        <dbReference type="Google" id="ProtNLM"/>
    </source>
</evidence>
<dbReference type="OMA" id="FVMERFF"/>
<protein>
    <recommendedName>
        <fullName evidence="4">Transcription factor VHR1</fullName>
    </recommendedName>
</protein>
<dbReference type="OrthoDB" id="4089008at2759"/>
<feature type="compositionally biased region" description="Low complexity" evidence="1">
    <location>
        <begin position="279"/>
        <end position="297"/>
    </location>
</feature>
<dbReference type="RefSeq" id="XP_001644342.1">
    <property type="nucleotide sequence ID" value="XM_001644292.1"/>
</dbReference>
<feature type="region of interest" description="Disordered" evidence="1">
    <location>
        <begin position="103"/>
        <end position="197"/>
    </location>
</feature>
<feature type="compositionally biased region" description="Low complexity" evidence="1">
    <location>
        <begin position="123"/>
        <end position="137"/>
    </location>
</feature>
<dbReference type="InParanoid" id="A7TMS0"/>